<dbReference type="SUPFAM" id="SSF48008">
    <property type="entry name" value="GntR ligand-binding domain-like"/>
    <property type="match status" value="1"/>
</dbReference>
<dbReference type="InterPro" id="IPR011711">
    <property type="entry name" value="GntR_C"/>
</dbReference>
<evidence type="ECO:0000313" key="5">
    <source>
        <dbReference type="EMBL" id="GAA4283376.1"/>
    </source>
</evidence>
<comment type="caution">
    <text evidence="5">The sequence shown here is derived from an EMBL/GenBank/DDBJ whole genome shotgun (WGS) entry which is preliminary data.</text>
</comment>
<dbReference type="PROSITE" id="PS50949">
    <property type="entry name" value="HTH_GNTR"/>
    <property type="match status" value="1"/>
</dbReference>
<dbReference type="SUPFAM" id="SSF46785">
    <property type="entry name" value="Winged helix' DNA-binding domain"/>
    <property type="match status" value="1"/>
</dbReference>
<evidence type="ECO:0000256" key="1">
    <source>
        <dbReference type="ARBA" id="ARBA00023015"/>
    </source>
</evidence>
<dbReference type="RefSeq" id="WP_236865408.1">
    <property type="nucleotide sequence ID" value="NZ_BAABAZ010000004.1"/>
</dbReference>
<evidence type="ECO:0000256" key="2">
    <source>
        <dbReference type="ARBA" id="ARBA00023125"/>
    </source>
</evidence>
<dbReference type="SMART" id="SM00895">
    <property type="entry name" value="FCD"/>
    <property type="match status" value="1"/>
</dbReference>
<dbReference type="Gene3D" id="1.10.10.10">
    <property type="entry name" value="Winged helix-like DNA-binding domain superfamily/Winged helix DNA-binding domain"/>
    <property type="match status" value="1"/>
</dbReference>
<keyword evidence="2" id="KW-0238">DNA-binding</keyword>
<dbReference type="InterPro" id="IPR036390">
    <property type="entry name" value="WH_DNA-bd_sf"/>
</dbReference>
<keyword evidence="1" id="KW-0805">Transcription regulation</keyword>
<feature type="domain" description="HTH gntR-type" evidence="4">
    <location>
        <begin position="8"/>
        <end position="75"/>
    </location>
</feature>
<dbReference type="Gene3D" id="1.20.120.530">
    <property type="entry name" value="GntR ligand-binding domain-like"/>
    <property type="match status" value="1"/>
</dbReference>
<evidence type="ECO:0000313" key="6">
    <source>
        <dbReference type="Proteomes" id="UP001501586"/>
    </source>
</evidence>
<dbReference type="EMBL" id="BAABAZ010000004">
    <property type="protein sequence ID" value="GAA4283376.1"/>
    <property type="molecule type" value="Genomic_DNA"/>
</dbReference>
<keyword evidence="6" id="KW-1185">Reference proteome</keyword>
<dbReference type="PANTHER" id="PTHR43537:SF45">
    <property type="entry name" value="GNTR FAMILY REGULATORY PROTEIN"/>
    <property type="match status" value="1"/>
</dbReference>
<gene>
    <name evidence="5" type="ORF">GCM10022261_09070</name>
</gene>
<name>A0ABP8EHD7_9MICO</name>
<proteinExistence type="predicted"/>
<dbReference type="SMART" id="SM00345">
    <property type="entry name" value="HTH_GNTR"/>
    <property type="match status" value="1"/>
</dbReference>
<dbReference type="InterPro" id="IPR008920">
    <property type="entry name" value="TF_FadR/GntR_C"/>
</dbReference>
<evidence type="ECO:0000256" key="3">
    <source>
        <dbReference type="ARBA" id="ARBA00023163"/>
    </source>
</evidence>
<sequence length="216" mass="24063">MTSLQSESGAASRVANEIRGWIVKGELQPGAKLAEERMRAQLAVSRSTLREGFQLLVRERLVVHVLSSGFFVRRLAREDIADLMATREVVECGALWTVNEVEASSLDRVETAVVAGQTARESEHWQAVAAASIEFHRGLVALAGSARLDYLIAQILAEFRLAYGYMEDPLAFHVTYLRKHETILKLLKENAAHAAAEYLRSYLTSSRIDLLVRVPE</sequence>
<keyword evidence="3" id="KW-0804">Transcription</keyword>
<dbReference type="Pfam" id="PF07729">
    <property type="entry name" value="FCD"/>
    <property type="match status" value="1"/>
</dbReference>
<dbReference type="InterPro" id="IPR000524">
    <property type="entry name" value="Tscrpt_reg_HTH_GntR"/>
</dbReference>
<evidence type="ECO:0000259" key="4">
    <source>
        <dbReference type="PROSITE" id="PS50949"/>
    </source>
</evidence>
<dbReference type="PANTHER" id="PTHR43537">
    <property type="entry name" value="TRANSCRIPTIONAL REGULATOR, GNTR FAMILY"/>
    <property type="match status" value="1"/>
</dbReference>
<dbReference type="InterPro" id="IPR036388">
    <property type="entry name" value="WH-like_DNA-bd_sf"/>
</dbReference>
<organism evidence="5 6">
    <name type="scientific">Brevibacterium daeguense</name>
    <dbReference type="NCBI Taxonomy" id="909936"/>
    <lineage>
        <taxon>Bacteria</taxon>
        <taxon>Bacillati</taxon>
        <taxon>Actinomycetota</taxon>
        <taxon>Actinomycetes</taxon>
        <taxon>Micrococcales</taxon>
        <taxon>Brevibacteriaceae</taxon>
        <taxon>Brevibacterium</taxon>
    </lineage>
</organism>
<protein>
    <submittedName>
        <fullName evidence="5">GntR family transcriptional regulator</fullName>
    </submittedName>
</protein>
<dbReference type="Pfam" id="PF00392">
    <property type="entry name" value="GntR"/>
    <property type="match status" value="1"/>
</dbReference>
<reference evidence="6" key="1">
    <citation type="journal article" date="2019" name="Int. J. Syst. Evol. Microbiol.">
        <title>The Global Catalogue of Microorganisms (GCM) 10K type strain sequencing project: providing services to taxonomists for standard genome sequencing and annotation.</title>
        <authorList>
            <consortium name="The Broad Institute Genomics Platform"/>
            <consortium name="The Broad Institute Genome Sequencing Center for Infectious Disease"/>
            <person name="Wu L."/>
            <person name="Ma J."/>
        </authorList>
    </citation>
    <scope>NUCLEOTIDE SEQUENCE [LARGE SCALE GENOMIC DNA]</scope>
    <source>
        <strain evidence="6">JCM 17458</strain>
    </source>
</reference>
<dbReference type="Proteomes" id="UP001501586">
    <property type="component" value="Unassembled WGS sequence"/>
</dbReference>
<accession>A0ABP8EHD7</accession>